<reference evidence="9 10" key="1">
    <citation type="submission" date="2020-10" db="EMBL/GenBank/DDBJ databases">
        <title>Aquamicrobium zhengzhouensis sp. nov., a exopolysaccharide producing bacterium isolated from farmland soil.</title>
        <authorList>
            <person name="Wang X."/>
        </authorList>
    </citation>
    <scope>NUCLEOTIDE SEQUENCE [LARGE SCALE GENOMIC DNA]</scope>
    <source>
        <strain evidence="10">cd-1</strain>
    </source>
</reference>
<evidence type="ECO:0000256" key="6">
    <source>
        <dbReference type="ARBA" id="ARBA00022833"/>
    </source>
</evidence>
<dbReference type="Gene3D" id="3.30.1380.10">
    <property type="match status" value="1"/>
</dbReference>
<evidence type="ECO:0000256" key="3">
    <source>
        <dbReference type="ARBA" id="ARBA00022729"/>
    </source>
</evidence>
<dbReference type="InterPro" id="IPR005073">
    <property type="entry name" value="Peptidase_M74"/>
</dbReference>
<accession>A0ABS0SC59</accession>
<dbReference type="InterPro" id="IPR009045">
    <property type="entry name" value="Zn_M74/Hedgehog-like"/>
</dbReference>
<keyword evidence="7" id="KW-0482">Metalloprotease</keyword>
<evidence type="ECO:0000256" key="7">
    <source>
        <dbReference type="ARBA" id="ARBA00023049"/>
    </source>
</evidence>
<evidence type="ECO:0000256" key="2">
    <source>
        <dbReference type="ARBA" id="ARBA00022723"/>
    </source>
</evidence>
<keyword evidence="3 8" id="KW-0732">Signal</keyword>
<keyword evidence="2" id="KW-0479">Metal-binding</keyword>
<sequence length="339" mass="36934">MRLPHLPRFAAIALAAITAALPAAADPLAKEMFGAMRLPAATKPAVHGTYSKGCFEGGLAVAADGPNWQAMRLSRNRRWGHPEMISLLERFSRDAVKDGWPGLLLGDISQPRGGPMLSGHASHQLGLDADVWFLPMPNRRLTAAEREKMEFVSLLKPNSLHVDDRKWTPTHAALLKRAASYPNVERVLVHPGIKKKLCDTVRGDRSWLGKVRPIWGHDSHFHIRIGCPAGSPGCKRQEAVPRGDGCDQSLAWWFTEEPWRPAKTPPVRARDVMRLSALPKACHAVLNAQEPVSEAAVTVTGSGTRMIAQSGTAAAPIAANAFFATPEQSIPIPFPRPQN</sequence>
<evidence type="ECO:0000256" key="4">
    <source>
        <dbReference type="ARBA" id="ARBA00022764"/>
    </source>
</evidence>
<evidence type="ECO:0000313" key="10">
    <source>
        <dbReference type="Proteomes" id="UP000601789"/>
    </source>
</evidence>
<dbReference type="RefSeq" id="WP_198476294.1">
    <property type="nucleotide sequence ID" value="NZ_JADGMQ010000005.1"/>
</dbReference>
<feature type="signal peptide" evidence="8">
    <location>
        <begin position="1"/>
        <end position="25"/>
    </location>
</feature>
<protein>
    <submittedName>
        <fullName evidence="9">Penicillin-insensitive murein endopeptidase</fullName>
    </submittedName>
</protein>
<dbReference type="SUPFAM" id="SSF55166">
    <property type="entry name" value="Hedgehog/DD-peptidase"/>
    <property type="match status" value="1"/>
</dbReference>
<gene>
    <name evidence="9" type="primary">mepA</name>
    <name evidence="9" type="ORF">IOD40_09420</name>
</gene>
<keyword evidence="6" id="KW-0862">Zinc</keyword>
<organism evidence="9 10">
    <name type="scientific">Aquamicrobium zhengzhouense</name>
    <dbReference type="NCBI Taxonomy" id="2781738"/>
    <lineage>
        <taxon>Bacteria</taxon>
        <taxon>Pseudomonadati</taxon>
        <taxon>Pseudomonadota</taxon>
        <taxon>Alphaproteobacteria</taxon>
        <taxon>Hyphomicrobiales</taxon>
        <taxon>Phyllobacteriaceae</taxon>
        <taxon>Aquamicrobium</taxon>
    </lineage>
</organism>
<evidence type="ECO:0000256" key="5">
    <source>
        <dbReference type="ARBA" id="ARBA00022801"/>
    </source>
</evidence>
<dbReference type="Proteomes" id="UP000601789">
    <property type="component" value="Unassembled WGS sequence"/>
</dbReference>
<evidence type="ECO:0000313" key="9">
    <source>
        <dbReference type="EMBL" id="MBI1620878.1"/>
    </source>
</evidence>
<name>A0ABS0SC59_9HYPH</name>
<keyword evidence="5" id="KW-0378">Hydrolase</keyword>
<comment type="caution">
    <text evidence="9">The sequence shown here is derived from an EMBL/GenBank/DDBJ whole genome shotgun (WGS) entry which is preliminary data.</text>
</comment>
<proteinExistence type="predicted"/>
<keyword evidence="1" id="KW-0645">Protease</keyword>
<feature type="chain" id="PRO_5046818996" evidence="8">
    <location>
        <begin position="26"/>
        <end position="339"/>
    </location>
</feature>
<evidence type="ECO:0000256" key="8">
    <source>
        <dbReference type="SAM" id="SignalP"/>
    </source>
</evidence>
<keyword evidence="4" id="KW-0574">Periplasm</keyword>
<dbReference type="EMBL" id="JADGMQ010000005">
    <property type="protein sequence ID" value="MBI1620878.1"/>
    <property type="molecule type" value="Genomic_DNA"/>
</dbReference>
<dbReference type="PIRSF" id="PIRSF018455">
    <property type="entry name" value="MepA"/>
    <property type="match status" value="1"/>
</dbReference>
<dbReference type="Pfam" id="PF03411">
    <property type="entry name" value="Peptidase_M74"/>
    <property type="match status" value="1"/>
</dbReference>
<dbReference type="NCBIfam" id="NF006947">
    <property type="entry name" value="PRK09429.1"/>
    <property type="match status" value="1"/>
</dbReference>
<keyword evidence="10" id="KW-1185">Reference proteome</keyword>
<evidence type="ECO:0000256" key="1">
    <source>
        <dbReference type="ARBA" id="ARBA00022670"/>
    </source>
</evidence>